<dbReference type="Proteomes" id="UP000054537">
    <property type="component" value="Unassembled WGS sequence"/>
</dbReference>
<reference evidence="2 3" key="1">
    <citation type="submission" date="2014-10" db="EMBL/GenBank/DDBJ databases">
        <title>Draft genome sequence of Actinoplanes utahensis NRRL 12052.</title>
        <authorList>
            <person name="Velasco-Bucheli B."/>
            <person name="del Cerro C."/>
            <person name="Hormigo D."/>
            <person name="Garcia J.L."/>
            <person name="Acebal C."/>
            <person name="Arroyo M."/>
            <person name="de la Mata I."/>
        </authorList>
    </citation>
    <scope>NUCLEOTIDE SEQUENCE [LARGE SCALE GENOMIC DNA]</scope>
    <source>
        <strain evidence="2 3">NRRL 12052</strain>
    </source>
</reference>
<protein>
    <submittedName>
        <fullName evidence="2">FAD-binding protein</fullName>
    </submittedName>
</protein>
<dbReference type="SUPFAM" id="SSF63380">
    <property type="entry name" value="Riboflavin synthase domain-like"/>
    <property type="match status" value="1"/>
</dbReference>
<sequence>MSTEVREIELVWHDLVPRLLTVVRNERITPKMARITLTGDDLDVFAYAAPEDHVKVFFPEPGAELPAMPTIGPEGFEPPGPDGPQPIFRDYTVRYVRRDAKEIDIDFALHGHGPGATWASTARPGQRIGVLGPRGSYLNPLDFDWYLVAGDETALPALGAWLEQLPAGKPVIAYAEVADPAEEQDLVRSADTTLTWLHRSAGQSLGAALAEFRAPAGAGYIWVAGEATALKPIRRHLRSLGLPRDHVEVDGYWKRGIVNLDHHDADD</sequence>
<dbReference type="InterPro" id="IPR039374">
    <property type="entry name" value="SIP_fam"/>
</dbReference>
<dbReference type="PANTHER" id="PTHR30157:SF0">
    <property type="entry name" value="NADPH-DEPENDENT FERRIC-CHELATE REDUCTASE"/>
    <property type="match status" value="1"/>
</dbReference>
<dbReference type="InterPro" id="IPR017938">
    <property type="entry name" value="Riboflavin_synthase-like_b-brl"/>
</dbReference>
<dbReference type="PROSITE" id="PS51384">
    <property type="entry name" value="FAD_FR"/>
    <property type="match status" value="1"/>
</dbReference>
<evidence type="ECO:0000313" key="3">
    <source>
        <dbReference type="Proteomes" id="UP000054537"/>
    </source>
</evidence>
<dbReference type="Pfam" id="PF08021">
    <property type="entry name" value="FAD_binding_9"/>
    <property type="match status" value="1"/>
</dbReference>
<accession>A0A0A6UP02</accession>
<evidence type="ECO:0000259" key="1">
    <source>
        <dbReference type="PROSITE" id="PS51384"/>
    </source>
</evidence>
<dbReference type="STRING" id="1869.MB27_08720"/>
<name>A0A0A6UP02_ACTUT</name>
<dbReference type="Gene3D" id="3.40.50.80">
    <property type="entry name" value="Nucleotide-binding domain of ferredoxin-NADP reductase (FNR) module"/>
    <property type="match status" value="1"/>
</dbReference>
<dbReference type="GO" id="GO:0016491">
    <property type="term" value="F:oxidoreductase activity"/>
    <property type="evidence" value="ECO:0007669"/>
    <property type="project" value="InterPro"/>
</dbReference>
<dbReference type="InterPro" id="IPR007037">
    <property type="entry name" value="SIP_rossman_dom"/>
</dbReference>
<gene>
    <name evidence="2" type="ORF">MB27_08720</name>
</gene>
<evidence type="ECO:0000313" key="2">
    <source>
        <dbReference type="EMBL" id="KHD77860.1"/>
    </source>
</evidence>
<feature type="domain" description="FAD-binding FR-type" evidence="1">
    <location>
        <begin position="15"/>
        <end position="140"/>
    </location>
</feature>
<dbReference type="OrthoDB" id="3211041at2"/>
<dbReference type="InterPro" id="IPR039261">
    <property type="entry name" value="FNR_nucleotide-bd"/>
</dbReference>
<dbReference type="CDD" id="cd06193">
    <property type="entry name" value="siderophore_interacting"/>
    <property type="match status" value="1"/>
</dbReference>
<organism evidence="2 3">
    <name type="scientific">Actinoplanes utahensis</name>
    <dbReference type="NCBI Taxonomy" id="1869"/>
    <lineage>
        <taxon>Bacteria</taxon>
        <taxon>Bacillati</taxon>
        <taxon>Actinomycetota</taxon>
        <taxon>Actinomycetes</taxon>
        <taxon>Micromonosporales</taxon>
        <taxon>Micromonosporaceae</taxon>
        <taxon>Actinoplanes</taxon>
    </lineage>
</organism>
<dbReference type="Gene3D" id="2.40.30.10">
    <property type="entry name" value="Translation factors"/>
    <property type="match status" value="1"/>
</dbReference>
<dbReference type="InterPro" id="IPR017927">
    <property type="entry name" value="FAD-bd_FR_type"/>
</dbReference>
<comment type="caution">
    <text evidence="2">The sequence shown here is derived from an EMBL/GenBank/DDBJ whole genome shotgun (WGS) entry which is preliminary data.</text>
</comment>
<dbReference type="PANTHER" id="PTHR30157">
    <property type="entry name" value="FERRIC REDUCTASE, NADPH-DEPENDENT"/>
    <property type="match status" value="1"/>
</dbReference>
<dbReference type="RefSeq" id="WP_043523663.1">
    <property type="nucleotide sequence ID" value="NZ_BAABKU010000026.1"/>
</dbReference>
<dbReference type="eggNOG" id="COG2375">
    <property type="taxonomic scope" value="Bacteria"/>
</dbReference>
<dbReference type="AlphaFoldDB" id="A0A0A6UP02"/>
<dbReference type="Pfam" id="PF04954">
    <property type="entry name" value="SIP"/>
    <property type="match status" value="1"/>
</dbReference>
<proteinExistence type="predicted"/>
<dbReference type="EMBL" id="JRTT01000008">
    <property type="protein sequence ID" value="KHD77860.1"/>
    <property type="molecule type" value="Genomic_DNA"/>
</dbReference>
<keyword evidence="3" id="KW-1185">Reference proteome</keyword>
<dbReference type="InterPro" id="IPR013113">
    <property type="entry name" value="SIP_FAD-bd"/>
</dbReference>